<dbReference type="AlphaFoldDB" id="U5D9E8"/>
<dbReference type="Proteomes" id="UP000017836">
    <property type="component" value="Unassembled WGS sequence"/>
</dbReference>
<dbReference type="OMA" id="WVDREAI"/>
<evidence type="ECO:0000313" key="2">
    <source>
        <dbReference type="Proteomes" id="UP000017836"/>
    </source>
</evidence>
<dbReference type="OrthoDB" id="779821at2759"/>
<dbReference type="SUPFAM" id="SSF48371">
    <property type="entry name" value="ARM repeat"/>
    <property type="match status" value="1"/>
</dbReference>
<dbReference type="HOGENOM" id="CLU_035868_0_0_1"/>
<dbReference type="KEGG" id="atr:18446385"/>
<name>U5D9E8_AMBTC</name>
<dbReference type="Gramene" id="ERN18032">
    <property type="protein sequence ID" value="ERN18032"/>
    <property type="gene ID" value="AMTR_s00046p00184860"/>
</dbReference>
<evidence type="ECO:0008006" key="3">
    <source>
        <dbReference type="Google" id="ProtNLM"/>
    </source>
</evidence>
<organism evidence="1 2">
    <name type="scientific">Amborella trichopoda</name>
    <dbReference type="NCBI Taxonomy" id="13333"/>
    <lineage>
        <taxon>Eukaryota</taxon>
        <taxon>Viridiplantae</taxon>
        <taxon>Streptophyta</taxon>
        <taxon>Embryophyta</taxon>
        <taxon>Tracheophyta</taxon>
        <taxon>Spermatophyta</taxon>
        <taxon>Magnoliopsida</taxon>
        <taxon>Amborellales</taxon>
        <taxon>Amborellaceae</taxon>
        <taxon>Amborella</taxon>
    </lineage>
</organism>
<protein>
    <recommendedName>
        <fullName evidence="3">Nucleotide exchange factor Fes1 domain-containing protein</fullName>
    </recommendedName>
</protein>
<accession>U5D9E8</accession>
<keyword evidence="2" id="KW-1185">Reference proteome</keyword>
<dbReference type="InterPro" id="IPR011989">
    <property type="entry name" value="ARM-like"/>
</dbReference>
<dbReference type="Gene3D" id="1.25.10.10">
    <property type="entry name" value="Leucine-rich Repeat Variant"/>
    <property type="match status" value="1"/>
</dbReference>
<reference evidence="2" key="1">
    <citation type="journal article" date="2013" name="Science">
        <title>The Amborella genome and the evolution of flowering plants.</title>
        <authorList>
            <consortium name="Amborella Genome Project"/>
        </authorList>
    </citation>
    <scope>NUCLEOTIDE SEQUENCE [LARGE SCALE GENOMIC DNA]</scope>
</reference>
<dbReference type="eggNOG" id="ENOG502QR76">
    <property type="taxonomic scope" value="Eukaryota"/>
</dbReference>
<dbReference type="PANTHER" id="PTHR35834:SF2">
    <property type="entry name" value="ATAXIN-10 DOMAIN-CONTAINING PROTEIN"/>
    <property type="match status" value="1"/>
</dbReference>
<evidence type="ECO:0000313" key="1">
    <source>
        <dbReference type="EMBL" id="ERN18032.1"/>
    </source>
</evidence>
<dbReference type="EMBL" id="KI392290">
    <property type="protein sequence ID" value="ERN18032.1"/>
    <property type="molecule type" value="Genomic_DNA"/>
</dbReference>
<proteinExistence type="predicted"/>
<dbReference type="PANTHER" id="PTHR35834">
    <property type="entry name" value="ARMADILLO-TYPE FOLD PROTEIN-RELATED"/>
    <property type="match status" value="1"/>
</dbReference>
<dbReference type="InterPro" id="IPR016024">
    <property type="entry name" value="ARM-type_fold"/>
</dbReference>
<sequence>MDEDRQTQVLNALKEASHAVQKNPFCDKDSAIKALLQLQNEDIASMFKDHKLLSLTDHLCNLKSLVHELRESRGLRSYLKYREISRLAASIELVIQAWIDRKNLDKLTKTLQLQTLYQQIKLLEAFESRLSQGFDGELQDSILRSGVFRVLESLLCNPKLDIRVRDQAASAMAALVQFNKDVFVGEVMAGGYVVQALVSMTSVKAIKVLSSLIMAIKSPFVDEIHYQGGIQRILGFLGDPNKEIRVSAMECAMEIAYYGRKEAIEALLKGGVVKRLVELQKSADDEELKAMEMEFAKREKAFRGCVARFAIQMEVGQGLRQRERRSLKGEMLERVREVVESEAEAATIVAEILWGSTP</sequence>
<gene>
    <name evidence="1" type="ORF">AMTR_s00046p00184860</name>
</gene>